<dbReference type="GO" id="GO:0003824">
    <property type="term" value="F:catalytic activity"/>
    <property type="evidence" value="ECO:0007669"/>
    <property type="project" value="UniProtKB-ARBA"/>
</dbReference>
<comment type="caution">
    <text evidence="2">The sequence shown here is derived from an EMBL/GenBank/DDBJ whole genome shotgun (WGS) entry which is preliminary data.</text>
</comment>
<name>A0AB35LAN5_PRORE</name>
<dbReference type="AlphaFoldDB" id="A0AB35LAN5"/>
<proteinExistence type="predicted"/>
<reference evidence="2" key="1">
    <citation type="submission" date="2023-04" db="EMBL/GenBank/DDBJ databases">
        <authorList>
            <person name="Li W."/>
        </authorList>
    </citation>
    <scope>NUCLEOTIDE SEQUENCE</scope>
    <source>
        <strain evidence="2">QITACRE101</strain>
    </source>
</reference>
<evidence type="ECO:0000256" key="1">
    <source>
        <dbReference type="ARBA" id="ARBA00022656"/>
    </source>
</evidence>
<sequence length="100" mass="10193">MALNTTTVINQLSGEISGQNTRITAKNDINLTSATNTQTVGGKNESKGGSIGAGISTGGWNVNVSVNKGSGFEKSDSQFYTDTEVTAGIHAQLDGAVISS</sequence>
<reference evidence="2" key="2">
    <citation type="submission" date="2023-10" db="EMBL/GenBank/DDBJ databases">
        <title>Analysis of Resistance Genes of Carbapenem-resistant Providencia rettgeri.</title>
        <authorList>
            <person name="Liu M."/>
        </authorList>
    </citation>
    <scope>NUCLEOTIDE SEQUENCE</scope>
    <source>
        <strain evidence="2">QITACRE101</strain>
    </source>
</reference>
<keyword evidence="1" id="KW-0800">Toxin</keyword>
<organism evidence="2 3">
    <name type="scientific">Providencia rettgeri</name>
    <dbReference type="NCBI Taxonomy" id="587"/>
    <lineage>
        <taxon>Bacteria</taxon>
        <taxon>Pseudomonadati</taxon>
        <taxon>Pseudomonadota</taxon>
        <taxon>Gammaproteobacteria</taxon>
        <taxon>Enterobacterales</taxon>
        <taxon>Morganellaceae</taxon>
        <taxon>Providencia</taxon>
    </lineage>
</organism>
<gene>
    <name evidence="2" type="ORF">QDQ51_08155</name>
</gene>
<accession>A0AB35LAN5</accession>
<dbReference type="EMBL" id="JARVQW010000003">
    <property type="protein sequence ID" value="MDH2305385.1"/>
    <property type="molecule type" value="Genomic_DNA"/>
</dbReference>
<protein>
    <submittedName>
        <fullName evidence="2">Hemagglutinin repeat-containing protein</fullName>
    </submittedName>
</protein>
<evidence type="ECO:0000313" key="3">
    <source>
        <dbReference type="Proteomes" id="UP001162044"/>
    </source>
</evidence>
<dbReference type="Pfam" id="PF13332">
    <property type="entry name" value="Fil_haemagg_2"/>
    <property type="match status" value="1"/>
</dbReference>
<dbReference type="RefSeq" id="WP_247602663.1">
    <property type="nucleotide sequence ID" value="NZ_JBLMLO010000002.1"/>
</dbReference>
<dbReference type="InterPro" id="IPR025157">
    <property type="entry name" value="Hemagglutinin_rpt"/>
</dbReference>
<dbReference type="Proteomes" id="UP001162044">
    <property type="component" value="Unassembled WGS sequence"/>
</dbReference>
<evidence type="ECO:0000313" key="2">
    <source>
        <dbReference type="EMBL" id="MDH2305385.1"/>
    </source>
</evidence>
<dbReference type="GO" id="GO:0090729">
    <property type="term" value="F:toxin activity"/>
    <property type="evidence" value="ECO:0007669"/>
    <property type="project" value="UniProtKB-KW"/>
</dbReference>